<comment type="subcellular location">
    <subcellularLocation>
        <location evidence="1">Nucleus</location>
    </subcellularLocation>
</comment>
<dbReference type="EMBL" id="VZTK01030824">
    <property type="protein sequence ID" value="NXX23752.1"/>
    <property type="molecule type" value="Genomic_DNA"/>
</dbReference>
<evidence type="ECO:0000313" key="8">
    <source>
        <dbReference type="Proteomes" id="UP000584326"/>
    </source>
</evidence>
<dbReference type="PANTHER" id="PTHR19924:SF26">
    <property type="entry name" value="U3 SMALL NUCLEOLAR RNA-ASSOCIATED PROTEIN 15 HOMOLOG"/>
    <property type="match status" value="1"/>
</dbReference>
<dbReference type="Pfam" id="PF09384">
    <property type="entry name" value="UTP15_C"/>
    <property type="match status" value="1"/>
</dbReference>
<accession>A0A7L4HGF4</accession>
<keyword evidence="4" id="KW-0677">Repeat</keyword>
<evidence type="ECO:0000256" key="3">
    <source>
        <dbReference type="ARBA" id="ARBA00022574"/>
    </source>
</evidence>
<name>A0A7L4HGF4_PODST</name>
<evidence type="ECO:0000256" key="4">
    <source>
        <dbReference type="ARBA" id="ARBA00022737"/>
    </source>
</evidence>
<evidence type="ECO:0000256" key="5">
    <source>
        <dbReference type="ARBA" id="ARBA00023242"/>
    </source>
</evidence>
<keyword evidence="5" id="KW-0539">Nucleus</keyword>
<dbReference type="AlphaFoldDB" id="A0A7L4HGF4"/>
<dbReference type="Proteomes" id="UP000584326">
    <property type="component" value="Unassembled WGS sequence"/>
</dbReference>
<protein>
    <submittedName>
        <fullName evidence="7">UTP15 protein</fullName>
    </submittedName>
</protein>
<dbReference type="InterPro" id="IPR018983">
    <property type="entry name" value="U3_snoRNA-assocProt_15_C"/>
</dbReference>
<feature type="non-terminal residue" evidence="7">
    <location>
        <position position="1"/>
    </location>
</feature>
<dbReference type="GO" id="GO:0006364">
    <property type="term" value="P:rRNA processing"/>
    <property type="evidence" value="ECO:0007669"/>
    <property type="project" value="UniProtKB-KW"/>
</dbReference>
<dbReference type="GO" id="GO:0045943">
    <property type="term" value="P:positive regulation of transcription by RNA polymerase I"/>
    <property type="evidence" value="ECO:0007669"/>
    <property type="project" value="TreeGrafter"/>
</dbReference>
<keyword evidence="2" id="KW-0698">rRNA processing</keyword>
<feature type="domain" description="U3 small nucleolar RNA-associated protein 15 C-terminal" evidence="6">
    <location>
        <begin position="4"/>
        <end position="105"/>
    </location>
</feature>
<comment type="caution">
    <text evidence="7">The sequence shown here is derived from an EMBL/GenBank/DDBJ whole genome shotgun (WGS) entry which is preliminary data.</text>
</comment>
<evidence type="ECO:0000313" key="7">
    <source>
        <dbReference type="EMBL" id="NXX23752.1"/>
    </source>
</evidence>
<organism evidence="7 8">
    <name type="scientific">Podargus strigoides</name>
    <name type="common">Tawny frogmouth</name>
    <name type="synonym">Caprimulgus strigoides</name>
    <dbReference type="NCBI Taxonomy" id="8905"/>
    <lineage>
        <taxon>Eukaryota</taxon>
        <taxon>Metazoa</taxon>
        <taxon>Chordata</taxon>
        <taxon>Craniata</taxon>
        <taxon>Vertebrata</taxon>
        <taxon>Euteleostomi</taxon>
        <taxon>Archelosauria</taxon>
        <taxon>Archosauria</taxon>
        <taxon>Dinosauria</taxon>
        <taxon>Saurischia</taxon>
        <taxon>Theropoda</taxon>
        <taxon>Coelurosauria</taxon>
        <taxon>Aves</taxon>
        <taxon>Neognathae</taxon>
        <taxon>Neoaves</taxon>
        <taxon>Strisores</taxon>
        <taxon>Caprimulgiformes</taxon>
        <taxon>Podargidae</taxon>
        <taxon>Podargus</taxon>
    </lineage>
</organism>
<dbReference type="GO" id="GO:0005730">
    <property type="term" value="C:nucleolus"/>
    <property type="evidence" value="ECO:0007669"/>
    <property type="project" value="InterPro"/>
</dbReference>
<keyword evidence="3" id="KW-0853">WD repeat</keyword>
<sequence length="135" mass="15386">RLYTPEVTVAVMQELHRRGTLRSALAGRDEKQINLLLTFVARRVIEPRFTPVLVTVADMITDIYQPVVGQSAIVDRQFLRLQEAIGKEIDYQEELLEVLGMMDTLFATFTKKRATCLDENKSNGLTETIETDKNN</sequence>
<dbReference type="PANTHER" id="PTHR19924">
    <property type="entry name" value="UTP15 U3 SMALL NUCLEOLAR RNA-ASSOCIATED PROTEIN 15 FAMILY MEMBER"/>
    <property type="match status" value="1"/>
</dbReference>
<keyword evidence="8" id="KW-1185">Reference proteome</keyword>
<reference evidence="7 8" key="1">
    <citation type="submission" date="2020-02" db="EMBL/GenBank/DDBJ databases">
        <title>Bird 10,000 Genomes (B10K) Project - Family phase.</title>
        <authorList>
            <person name="Zhang G."/>
        </authorList>
    </citation>
    <scope>NUCLEOTIDE SEQUENCE [LARGE SCALE GENOMIC DNA]</scope>
    <source>
        <strain evidence="7">B10K-DU-001-40</strain>
        <tissue evidence="7">Muscle</tissue>
    </source>
</reference>
<evidence type="ECO:0000256" key="2">
    <source>
        <dbReference type="ARBA" id="ARBA00022552"/>
    </source>
</evidence>
<evidence type="ECO:0000256" key="1">
    <source>
        <dbReference type="ARBA" id="ARBA00004123"/>
    </source>
</evidence>
<dbReference type="OrthoDB" id="431715at2759"/>
<feature type="non-terminal residue" evidence="7">
    <location>
        <position position="135"/>
    </location>
</feature>
<evidence type="ECO:0000259" key="6">
    <source>
        <dbReference type="Pfam" id="PF09384"/>
    </source>
</evidence>
<gene>
    <name evidence="7" type="primary">Utp15_1</name>
    <name evidence="7" type="ORF">PODSTR_R15464</name>
</gene>
<proteinExistence type="predicted"/>